<evidence type="ECO:0000313" key="3">
    <source>
        <dbReference type="Proteomes" id="UP000689195"/>
    </source>
</evidence>
<dbReference type="EMBL" id="CAJJDO010000042">
    <property type="protein sequence ID" value="CAD8165392.1"/>
    <property type="molecule type" value="Genomic_DNA"/>
</dbReference>
<organism evidence="2 3">
    <name type="scientific">Paramecium pentaurelia</name>
    <dbReference type="NCBI Taxonomy" id="43138"/>
    <lineage>
        <taxon>Eukaryota</taxon>
        <taxon>Sar</taxon>
        <taxon>Alveolata</taxon>
        <taxon>Ciliophora</taxon>
        <taxon>Intramacronucleata</taxon>
        <taxon>Oligohymenophorea</taxon>
        <taxon>Peniculida</taxon>
        <taxon>Parameciidae</taxon>
        <taxon>Paramecium</taxon>
    </lineage>
</organism>
<feature type="transmembrane region" description="Helical" evidence="1">
    <location>
        <begin position="343"/>
        <end position="364"/>
    </location>
</feature>
<accession>A0A8S1UNS1</accession>
<dbReference type="PANTHER" id="PTHR31398">
    <property type="entry name" value="MEIOTIC NUCLEAR DIVISION PROTEIN 1 HOMOLOG"/>
    <property type="match status" value="1"/>
</dbReference>
<keyword evidence="1" id="KW-0472">Membrane</keyword>
<dbReference type="GO" id="GO:0007131">
    <property type="term" value="P:reciprocal meiotic recombination"/>
    <property type="evidence" value="ECO:0007669"/>
    <property type="project" value="TreeGrafter"/>
</dbReference>
<evidence type="ECO:0000313" key="2">
    <source>
        <dbReference type="EMBL" id="CAD8165392.1"/>
    </source>
</evidence>
<protein>
    <recommendedName>
        <fullName evidence="4">Transmembrane protein</fullName>
    </recommendedName>
</protein>
<sequence>MSNYKKSFVKCNLNNQLKVLRSIDLFGQNILLNLNGEDQYKTGCGGLMTLIILAIVVLFFQSNIKDFVNKVNIQSESNQLFEDQPDLIYLNDTNFMFAVAIEQTNFNSNPFFNITMASRRYERQGDGSLYKDETLLDLVPCTVERFQQIFNQFGQNFTQQYNEIGLDTWLCPQMNYSFTLKGRYTNNLFDFLKITVSQCSNHSQTNSFYTWQPTCASNEAISQWLIQQRQYRVKIYITNQKISPQKGDDYVQSFLDDELFFSFIPQVVGKEVDIFFTKYLMQTDNNLLPTGNTFDTKELFAKEQGDYRDQNSFASDTYATIYLRRSPYTTYIKRSYQKLDKMLSILGGFANIVIVVLGFFVGMYNKQLYLIELANQIYDFNFGQEYQEKFERQKLVQDITYLKSQPMILSRCSPISSMNPGNTSLGKNYRMSIRQTFSQKFDYIQGVKMNKDESCKMILGNHWQPIGDKEVEWQSADAADIQNHHQIDVSDMIKESAKNYYEDQRISKDQTEQDRKKSYKEIHQKIVRKIGNHNKKEYLTKQIQAMLDRSKPIVFTIKFLLHQLFCGKFFQDQNSILLNRAIKKINSDIDICVLIDKINEIELIKELLLNKDQQILFNFAPKEVITIDNDCYQHQPPGRRENKRAFTKTLGVQFGDVAKMMLDKKFKKGQFVTPGMQIYYKLYSAYEKVALSNEQNNRFNQILIQKLGQEVKDVFDISNYIQGDQNTKTIEKLRKKKTNPQEEEQPIGLTSMDYRDINQSMIK</sequence>
<keyword evidence="3" id="KW-1185">Reference proteome</keyword>
<keyword evidence="1" id="KW-1133">Transmembrane helix</keyword>
<dbReference type="GO" id="GO:0005634">
    <property type="term" value="C:nucleus"/>
    <property type="evidence" value="ECO:0007669"/>
    <property type="project" value="TreeGrafter"/>
</dbReference>
<dbReference type="AlphaFoldDB" id="A0A8S1UNS1"/>
<evidence type="ECO:0000256" key="1">
    <source>
        <dbReference type="SAM" id="Phobius"/>
    </source>
</evidence>
<comment type="caution">
    <text evidence="2">The sequence shown here is derived from an EMBL/GenBank/DDBJ whole genome shotgun (WGS) entry which is preliminary data.</text>
</comment>
<evidence type="ECO:0008006" key="4">
    <source>
        <dbReference type="Google" id="ProtNLM"/>
    </source>
</evidence>
<name>A0A8S1UNS1_9CILI</name>
<reference evidence="2" key="1">
    <citation type="submission" date="2021-01" db="EMBL/GenBank/DDBJ databases">
        <authorList>
            <consortium name="Genoscope - CEA"/>
            <person name="William W."/>
        </authorList>
    </citation>
    <scope>NUCLEOTIDE SEQUENCE</scope>
</reference>
<feature type="transmembrane region" description="Helical" evidence="1">
    <location>
        <begin position="40"/>
        <end position="60"/>
    </location>
</feature>
<keyword evidence="1" id="KW-0812">Transmembrane</keyword>
<dbReference type="PANTHER" id="PTHR31398:SF0">
    <property type="entry name" value="MEIOTIC NUCLEAR DIVISION PROTEIN 1 HOMOLOG"/>
    <property type="match status" value="1"/>
</dbReference>
<gene>
    <name evidence="2" type="ORF">PPENT_87.1.T0420190</name>
</gene>
<proteinExistence type="predicted"/>
<dbReference type="Proteomes" id="UP000689195">
    <property type="component" value="Unassembled WGS sequence"/>
</dbReference>
<dbReference type="OrthoDB" id="297234at2759"/>